<dbReference type="Proteomes" id="UP000236724">
    <property type="component" value="Unassembled WGS sequence"/>
</dbReference>
<dbReference type="InterPro" id="IPR006860">
    <property type="entry name" value="FecR"/>
</dbReference>
<evidence type="ECO:0000259" key="1">
    <source>
        <dbReference type="Pfam" id="PF04773"/>
    </source>
</evidence>
<reference evidence="2 3" key="1">
    <citation type="submission" date="2016-10" db="EMBL/GenBank/DDBJ databases">
        <authorList>
            <person name="de Groot N.N."/>
        </authorList>
    </citation>
    <scope>NUCLEOTIDE SEQUENCE [LARGE SCALE GENOMIC DNA]</scope>
    <source>
        <strain evidence="2">MBHS1</strain>
    </source>
</reference>
<gene>
    <name evidence="2" type="ORF">MBHS_00716</name>
</gene>
<evidence type="ECO:0000313" key="2">
    <source>
        <dbReference type="EMBL" id="SEH04864.1"/>
    </source>
</evidence>
<name>A0A1H6F744_9GAMM</name>
<sequence length="227" mass="25365">MFKLKFIFIFLLSEIYFSLQTGNALADSSVIKVIEMQGKVSVYKQKRSYTLTKDTILSIGDQIRTGSKSRVVLKLPDSSTVRLGEYAIFIIDSQKTGKQAFRSSFRVKSGAFRFISIGSKNRNIKIKVGKSMALGIRGTDIWGAAARNNKDIICLLDGEINVQINEQKFILNKAGEYLSLPKGQKVTTIQKADTHLLEQWIRDTATIAEVKASHPTAKSNILKDTNR</sequence>
<protein>
    <submittedName>
        <fullName evidence="2">FecR protein</fullName>
    </submittedName>
</protein>
<keyword evidence="3" id="KW-1185">Reference proteome</keyword>
<dbReference type="PANTHER" id="PTHR38731:SF1">
    <property type="entry name" value="FECR PROTEIN DOMAIN-CONTAINING PROTEIN"/>
    <property type="match status" value="1"/>
</dbReference>
<feature type="domain" description="FecR protein" evidence="1">
    <location>
        <begin position="61"/>
        <end position="159"/>
    </location>
</feature>
<dbReference type="RefSeq" id="WP_103918880.1">
    <property type="nucleotide sequence ID" value="NZ_FMSV02000127.1"/>
</dbReference>
<organism evidence="2 3">
    <name type="scientific">Candidatus Venteria ishoeyi</name>
    <dbReference type="NCBI Taxonomy" id="1899563"/>
    <lineage>
        <taxon>Bacteria</taxon>
        <taxon>Pseudomonadati</taxon>
        <taxon>Pseudomonadota</taxon>
        <taxon>Gammaproteobacteria</taxon>
        <taxon>Thiotrichales</taxon>
        <taxon>Thiotrichaceae</taxon>
        <taxon>Venteria</taxon>
    </lineage>
</organism>
<evidence type="ECO:0000313" key="3">
    <source>
        <dbReference type="Proteomes" id="UP000236724"/>
    </source>
</evidence>
<dbReference type="Pfam" id="PF04773">
    <property type="entry name" value="FecR"/>
    <property type="match status" value="1"/>
</dbReference>
<dbReference type="OrthoDB" id="7028389at2"/>
<dbReference type="AlphaFoldDB" id="A0A1H6F744"/>
<dbReference type="EMBL" id="FMSV02000127">
    <property type="protein sequence ID" value="SEH04864.1"/>
    <property type="molecule type" value="Genomic_DNA"/>
</dbReference>
<proteinExistence type="predicted"/>
<accession>A0A1H6F744</accession>
<dbReference type="PANTHER" id="PTHR38731">
    <property type="entry name" value="LIPL45-RELATED LIPOPROTEIN-RELATED"/>
    <property type="match status" value="1"/>
</dbReference>